<feature type="transmembrane region" description="Helical" evidence="4">
    <location>
        <begin position="159"/>
        <end position="177"/>
    </location>
</feature>
<dbReference type="SUPFAM" id="SSF103473">
    <property type="entry name" value="MFS general substrate transporter"/>
    <property type="match status" value="1"/>
</dbReference>
<dbReference type="Pfam" id="PF07690">
    <property type="entry name" value="MFS_1"/>
    <property type="match status" value="1"/>
</dbReference>
<evidence type="ECO:0000256" key="3">
    <source>
        <dbReference type="ARBA" id="ARBA00023136"/>
    </source>
</evidence>
<feature type="transmembrane region" description="Helical" evidence="4">
    <location>
        <begin position="93"/>
        <end position="115"/>
    </location>
</feature>
<organism evidence="5 6">
    <name type="scientific">Hoeflea algicola</name>
    <dbReference type="NCBI Taxonomy" id="2983763"/>
    <lineage>
        <taxon>Bacteria</taxon>
        <taxon>Pseudomonadati</taxon>
        <taxon>Pseudomonadota</taxon>
        <taxon>Alphaproteobacteria</taxon>
        <taxon>Hyphomicrobiales</taxon>
        <taxon>Rhizobiaceae</taxon>
        <taxon>Hoeflea</taxon>
    </lineage>
</organism>
<dbReference type="Proteomes" id="UP001073227">
    <property type="component" value="Unassembled WGS sequence"/>
</dbReference>
<feature type="transmembrane region" description="Helical" evidence="4">
    <location>
        <begin position="68"/>
        <end position="87"/>
    </location>
</feature>
<feature type="transmembrane region" description="Helical" evidence="4">
    <location>
        <begin position="353"/>
        <end position="371"/>
    </location>
</feature>
<evidence type="ECO:0000256" key="2">
    <source>
        <dbReference type="ARBA" id="ARBA00022989"/>
    </source>
</evidence>
<evidence type="ECO:0000313" key="6">
    <source>
        <dbReference type="Proteomes" id="UP001073227"/>
    </source>
</evidence>
<keyword evidence="2 4" id="KW-1133">Transmembrane helix</keyword>
<dbReference type="EMBL" id="JAOVZR010000001">
    <property type="protein sequence ID" value="MCY0149624.1"/>
    <property type="molecule type" value="Genomic_DNA"/>
</dbReference>
<keyword evidence="6" id="KW-1185">Reference proteome</keyword>
<dbReference type="InterPro" id="IPR036259">
    <property type="entry name" value="MFS_trans_sf"/>
</dbReference>
<feature type="transmembrane region" description="Helical" evidence="4">
    <location>
        <begin position="201"/>
        <end position="223"/>
    </location>
</feature>
<feature type="transmembrane region" description="Helical" evidence="4">
    <location>
        <begin position="268"/>
        <end position="286"/>
    </location>
</feature>
<name>A0ABT3ZD09_9HYPH</name>
<proteinExistence type="predicted"/>
<feature type="transmembrane region" description="Helical" evidence="4">
    <location>
        <begin position="127"/>
        <end position="147"/>
    </location>
</feature>
<gene>
    <name evidence="5" type="ORF">OEG84_18400</name>
</gene>
<reference evidence="5" key="1">
    <citation type="submission" date="2022-10" db="EMBL/GenBank/DDBJ databases">
        <title>Hoeflea sp. G2-23, isolated from marine algae.</title>
        <authorList>
            <person name="Kristyanto S."/>
            <person name="Kim J.M."/>
            <person name="Jeon C.O."/>
        </authorList>
    </citation>
    <scope>NUCLEOTIDE SEQUENCE</scope>
    <source>
        <strain evidence="5">G2-23</strain>
    </source>
</reference>
<dbReference type="CDD" id="cd06174">
    <property type="entry name" value="MFS"/>
    <property type="match status" value="1"/>
</dbReference>
<dbReference type="Gene3D" id="1.20.1250.20">
    <property type="entry name" value="MFS general substrate transporter like domains"/>
    <property type="match status" value="2"/>
</dbReference>
<evidence type="ECO:0000256" key="4">
    <source>
        <dbReference type="SAM" id="Phobius"/>
    </source>
</evidence>
<keyword evidence="3 4" id="KW-0472">Membrane</keyword>
<dbReference type="InterPro" id="IPR011701">
    <property type="entry name" value="MFS"/>
</dbReference>
<feature type="transmembrane region" description="Helical" evidence="4">
    <location>
        <begin position="235"/>
        <end position="256"/>
    </location>
</feature>
<keyword evidence="1 4" id="KW-0812">Transmembrane</keyword>
<protein>
    <submittedName>
        <fullName evidence="5">MFS transporter</fullName>
    </submittedName>
</protein>
<comment type="caution">
    <text evidence="5">The sequence shown here is derived from an EMBL/GenBank/DDBJ whole genome shotgun (WGS) entry which is preliminary data.</text>
</comment>
<evidence type="ECO:0000313" key="5">
    <source>
        <dbReference type="EMBL" id="MCY0149624.1"/>
    </source>
</evidence>
<feature type="transmembrane region" description="Helical" evidence="4">
    <location>
        <begin position="321"/>
        <end position="341"/>
    </location>
</feature>
<sequence length="380" mass="39953">MALAVLLVARTSVSFQFQSVAPLNALLEARFPLSLSGLGLLLGLYMAPGVIIALFLPTFTARFGRTPSICAAFALMACGEFLLWRATGLEQAMVARLIAGTGGCVIYIATINMVADLKTVIPSAARMGLIAAAWPFGNAMALALLGWLSHIAPELSTEVPFALIIVSLAATGVLLILDREQGALNHSPPSIVRWKRILGQIWKFALAFSLYNIAFIILTGFSGRILLDKGIQSSVASSIAGIPMWMFLLSVPFGGVFAGKSHAGDRMLVALGCVGGAIAVLASSIGSYQLPLYAIAGLLGGLPTAPLLQRARTASDEGTEMTYSALFFVFFVVLIVLPPLAGRVADLTGSWTILWIVAALLFIAAALFPAATRQHPGPAI</sequence>
<accession>A0ABT3ZD09</accession>
<feature type="transmembrane region" description="Helical" evidence="4">
    <location>
        <begin position="38"/>
        <end position="56"/>
    </location>
</feature>
<evidence type="ECO:0000256" key="1">
    <source>
        <dbReference type="ARBA" id="ARBA00022692"/>
    </source>
</evidence>